<dbReference type="GO" id="GO:0000139">
    <property type="term" value="C:Golgi membrane"/>
    <property type="evidence" value="ECO:0007669"/>
    <property type="project" value="TreeGrafter"/>
</dbReference>
<dbReference type="PANTHER" id="PTHR10778:SF13">
    <property type="entry name" value="ADENOSINE 3'-PHOSPHO 5'-PHOSPHOSULFATE TRANSPORTER 1"/>
    <property type="match status" value="1"/>
</dbReference>
<dbReference type="STRING" id="48269.A0A183MRK8"/>
<keyword evidence="8" id="KW-0175">Coiled coil</keyword>
<sequence>MAGVNIWSIFLTLISLIVHGELIPSILFGLNRPKFIFDVLTSSLCSAFGQLFIFLTLSQFGAATFVLIMTLRLGLSMILSCIIFSHELHPIAICGVVVVFFGLFLKMFLRQKKPLSLEICGISGDSEVHIKTSSSKYGFCSYPGTKEEKESQSLNSTAALGSFVQGRDRSRKLLNSNVNTNLQSPEKKNLFQNSCFPSEPLKFIGYRPIFGSANYIDLCSFDDHNRLKPFELSFLGVPLFSSSTHSYYSDERICNTTKQTMLVSSSFTNKPKKGRVRSLSELSLQHVYHKGKSETEAGVHSSCNHYEKELNYLRQELMARNEEAEKIAHELMHAKNEKKQFGGHLRELTKEGSAKTDTINKLKEKVSELYVEVESLRHSHQQAICHQEDLQKEIDILKCSRDWYANQLRSVQCVSDRVQNEPERIVNLLKDSSEMNHRLAHENACLRAQLVCSKAALADAKRNLSRQLESIRVDMVEREALFERITAERALFENISRQRADEIRELQTQVSNFQMELKATEEHILLQKNKLLDAEGALAVAERKRSELQNQLESFEREHFTKENYLDDQFSKYGIILESLKVYENGDKSKGILIDEILEEKATLTAALSASQYEKETLNKYLVNLKDNLFRVEKSFVILRREIESKSAQIMELTTQRDSMADKIKFLSDQLSDYWNVIEKLRQEKEKLNSSLKVSLTETENSHNNLNKLNFSPQKADGSFETVAKVKHVGTSSLLPSQIINKQLTLESQTIHYFPVSMATFQSQPNTASLPSSVNNFSTSDAAHSLHIQVNEDSCWQITDLNKRLSSDAVCDVTPISQNTIGVPDSNHDTQNNGLNSQENYPTTPLSSDKNIFWSTDPSSLVSTRVSSSSYEQNQMRLNQTVPNSNSQCYFDNWPYIQQLPDNQNIANVDSGFHLSDTHITTNQIYSSDNQQRNVPYLNLYLHDSLNNTDEYKFSVQQDNSYTCLSKDECSLDFNCDITTSRSSILIPRTSLPLDHKTNNLNCDKVYTDPLVTPEQHQNVCFSKKNDTCAILSTEQDTNYKCAVTEVQNIHTNGWTGKESSSFSSNFRVKINETPVKLTEYFSNDHQGNRTNEGFYTQNVATTLLPVTETLESILYCCSSHENSNLTEITESKAEKLKLYQVGGSNQSTVISKKGDHEYGSSSVTTETPNDSFDLRICNTRQSNINTCSSEHIYDTSEALLMSTFDELNCVKSERDNLSEHVSVLQKDLANAVANLTTYQKEAEMQTLNAEREKVAHQQALEAHQLTIVELNNTKAELVNVQKLVSELRQEVVSSKEEVSLLRAHEDENRSHYETEINSMKSIVKNALSEKAILQREFNHLKNMIHGQLQKFRLFTRLELYDESKIVNQFSVGSLAALGIYLENLVDGNSRINFHTKSPRKFNPCFESLRTEITKLENDLLSRNMLVSDSAQNKYSISLNDYELNKKSLERDIISLC</sequence>
<keyword evidence="6 10" id="KW-0472">Membrane</keyword>
<feature type="transmembrane region" description="Helical" evidence="10">
    <location>
        <begin position="91"/>
        <end position="109"/>
    </location>
</feature>
<evidence type="ECO:0000313" key="12">
    <source>
        <dbReference type="Proteomes" id="UP000277204"/>
    </source>
</evidence>
<keyword evidence="4 10" id="KW-0812">Transmembrane</keyword>
<evidence type="ECO:0000256" key="4">
    <source>
        <dbReference type="ARBA" id="ARBA00022692"/>
    </source>
</evidence>
<feature type="coiled-coil region" evidence="8">
    <location>
        <begin position="503"/>
        <end position="558"/>
    </location>
</feature>
<evidence type="ECO:0000256" key="1">
    <source>
        <dbReference type="ARBA" id="ARBA00004141"/>
    </source>
</evidence>
<feature type="coiled-coil region" evidence="8">
    <location>
        <begin position="1271"/>
        <end position="1344"/>
    </location>
</feature>
<keyword evidence="5 10" id="KW-1133">Transmembrane helix</keyword>
<comment type="similarity">
    <text evidence="2">Belongs to the nucleotide-sugar transporter family. SLC35B subfamily.</text>
</comment>
<dbReference type="GO" id="GO:0005789">
    <property type="term" value="C:endoplasmic reticulum membrane"/>
    <property type="evidence" value="ECO:0007669"/>
    <property type="project" value="TreeGrafter"/>
</dbReference>
<name>A0A183MRK8_9TREM</name>
<evidence type="ECO:0000256" key="2">
    <source>
        <dbReference type="ARBA" id="ARBA00010694"/>
    </source>
</evidence>
<dbReference type="Pfam" id="PF08449">
    <property type="entry name" value="UAA"/>
    <property type="match status" value="1"/>
</dbReference>
<evidence type="ECO:0000256" key="10">
    <source>
        <dbReference type="SAM" id="Phobius"/>
    </source>
</evidence>
<feature type="region of interest" description="Disordered" evidence="9">
    <location>
        <begin position="821"/>
        <end position="842"/>
    </location>
</feature>
<evidence type="ECO:0000256" key="5">
    <source>
        <dbReference type="ARBA" id="ARBA00022989"/>
    </source>
</evidence>
<organism evidence="11 12">
    <name type="scientific">Schistosoma margrebowiei</name>
    <dbReference type="NCBI Taxonomy" id="48269"/>
    <lineage>
        <taxon>Eukaryota</taxon>
        <taxon>Metazoa</taxon>
        <taxon>Spiralia</taxon>
        <taxon>Lophotrochozoa</taxon>
        <taxon>Platyhelminthes</taxon>
        <taxon>Trematoda</taxon>
        <taxon>Digenea</taxon>
        <taxon>Strigeidida</taxon>
        <taxon>Schistosomatoidea</taxon>
        <taxon>Schistosomatidae</taxon>
        <taxon>Schistosoma</taxon>
    </lineage>
</organism>
<accession>A0A183MRK8</accession>
<dbReference type="Proteomes" id="UP000277204">
    <property type="component" value="Unassembled WGS sequence"/>
</dbReference>
<evidence type="ECO:0000256" key="7">
    <source>
        <dbReference type="ARBA" id="ARBA00039668"/>
    </source>
</evidence>
<evidence type="ECO:0000256" key="3">
    <source>
        <dbReference type="ARBA" id="ARBA00022448"/>
    </source>
</evidence>
<feature type="coiled-coil region" evidence="8">
    <location>
        <begin position="303"/>
        <end position="379"/>
    </location>
</feature>
<comment type="subcellular location">
    <subcellularLocation>
        <location evidence="1">Membrane</location>
        <topology evidence="1">Multi-pass membrane protein</topology>
    </subcellularLocation>
</comment>
<reference evidence="11 12" key="1">
    <citation type="submission" date="2018-11" db="EMBL/GenBank/DDBJ databases">
        <authorList>
            <consortium name="Pathogen Informatics"/>
        </authorList>
    </citation>
    <scope>NUCLEOTIDE SEQUENCE [LARGE SCALE GENOMIC DNA]</scope>
    <source>
        <strain evidence="11 12">Zambia</strain>
    </source>
</reference>
<proteinExistence type="inferred from homology"/>
<keyword evidence="3" id="KW-0813">Transport</keyword>
<protein>
    <recommendedName>
        <fullName evidence="7">Adenosine 3'-phospho 5'-phosphosulfate transporter 1</fullName>
    </recommendedName>
</protein>
<dbReference type="EMBL" id="UZAI01017723">
    <property type="protein sequence ID" value="VDP28752.1"/>
    <property type="molecule type" value="Genomic_DNA"/>
</dbReference>
<dbReference type="GO" id="GO:0046964">
    <property type="term" value="F:3'-phosphoadenosine 5'-phosphosulfate transmembrane transporter activity"/>
    <property type="evidence" value="ECO:0007669"/>
    <property type="project" value="TreeGrafter"/>
</dbReference>
<evidence type="ECO:0000256" key="6">
    <source>
        <dbReference type="ARBA" id="ARBA00023136"/>
    </source>
</evidence>
<feature type="compositionally biased region" description="Polar residues" evidence="9">
    <location>
        <begin position="829"/>
        <end position="842"/>
    </location>
</feature>
<keyword evidence="12" id="KW-1185">Reference proteome</keyword>
<dbReference type="PANTHER" id="PTHR10778">
    <property type="entry name" value="SOLUTE CARRIER FAMILY 35 MEMBER B"/>
    <property type="match status" value="1"/>
</dbReference>
<evidence type="ECO:0000313" key="11">
    <source>
        <dbReference type="EMBL" id="VDP28752.1"/>
    </source>
</evidence>
<feature type="transmembrane region" description="Helical" evidence="10">
    <location>
        <begin position="6"/>
        <end position="28"/>
    </location>
</feature>
<dbReference type="InterPro" id="IPR013657">
    <property type="entry name" value="SCL35B1-4/HUT1"/>
</dbReference>
<evidence type="ECO:0000256" key="8">
    <source>
        <dbReference type="SAM" id="Coils"/>
    </source>
</evidence>
<gene>
    <name evidence="11" type="ORF">SMRZ_LOCUS18683</name>
</gene>
<evidence type="ECO:0000256" key="9">
    <source>
        <dbReference type="SAM" id="MobiDB-lite"/>
    </source>
</evidence>